<comment type="caution">
    <text evidence="1">The sequence shown here is derived from an EMBL/GenBank/DDBJ whole genome shotgun (WGS) entry which is preliminary data.</text>
</comment>
<keyword evidence="2" id="KW-1185">Reference proteome</keyword>
<dbReference type="EMBL" id="JAWDIP010000003">
    <property type="protein sequence ID" value="MDY0393952.1"/>
    <property type="molecule type" value="Genomic_DNA"/>
</dbReference>
<dbReference type="Gene3D" id="1.10.1660.10">
    <property type="match status" value="1"/>
</dbReference>
<accession>A0ABU5C5I1</accession>
<name>A0ABU5C5I1_9BACI</name>
<dbReference type="Proteomes" id="UP001281447">
    <property type="component" value="Unassembled WGS sequence"/>
</dbReference>
<gene>
    <name evidence="1" type="ORF">RWE15_05070</name>
</gene>
<organism evidence="1 2">
    <name type="scientific">Tigheibacillus halophilus</name>
    <dbReference type="NCBI Taxonomy" id="361280"/>
    <lineage>
        <taxon>Bacteria</taxon>
        <taxon>Bacillati</taxon>
        <taxon>Bacillota</taxon>
        <taxon>Bacilli</taxon>
        <taxon>Bacillales</taxon>
        <taxon>Bacillaceae</taxon>
        <taxon>Tigheibacillus</taxon>
    </lineage>
</organism>
<dbReference type="SUPFAM" id="SSF46955">
    <property type="entry name" value="Putative DNA-binding domain"/>
    <property type="match status" value="1"/>
</dbReference>
<reference evidence="1 2" key="1">
    <citation type="submission" date="2023-10" db="EMBL/GenBank/DDBJ databases">
        <title>Virgibacillus halophilus 5B73C genome.</title>
        <authorList>
            <person name="Miliotis G."/>
            <person name="Sengupta P."/>
            <person name="Hameed A."/>
            <person name="Chuvochina M."/>
            <person name="Mcdonagh F."/>
            <person name="Simpson A.C."/>
            <person name="Singh N.K."/>
            <person name="Rekha P.D."/>
            <person name="Raman K."/>
            <person name="Hugenholtz P."/>
            <person name="Venkateswaran K."/>
        </authorList>
    </citation>
    <scope>NUCLEOTIDE SEQUENCE [LARGE SCALE GENOMIC DNA]</scope>
    <source>
        <strain evidence="1 2">5B73C</strain>
    </source>
</reference>
<protein>
    <submittedName>
        <fullName evidence="1">MerR family transcriptional regulator</fullName>
    </submittedName>
</protein>
<evidence type="ECO:0000313" key="1">
    <source>
        <dbReference type="EMBL" id="MDY0393952.1"/>
    </source>
</evidence>
<evidence type="ECO:0000313" key="2">
    <source>
        <dbReference type="Proteomes" id="UP001281447"/>
    </source>
</evidence>
<sequence>MNIQIMKYADFSLDEIKGKFSFHRLESVDPVYCEEVAEFLDAKNTETRRKINHLERVSQMLTMTSKTLRDFNYENNQQLAEFARELYKDIRGE</sequence>
<proteinExistence type="predicted"/>
<dbReference type="InterPro" id="IPR009061">
    <property type="entry name" value="DNA-bd_dom_put_sf"/>
</dbReference>